<comment type="caution">
    <text evidence="2">The sequence shown here is derived from an EMBL/GenBank/DDBJ whole genome shotgun (WGS) entry which is preliminary data.</text>
</comment>
<organism evidence="2 3">
    <name type="scientific">Halorutilus salinus</name>
    <dbReference type="NCBI Taxonomy" id="2487751"/>
    <lineage>
        <taxon>Archaea</taxon>
        <taxon>Methanobacteriati</taxon>
        <taxon>Methanobacteriota</taxon>
        <taxon>Stenosarchaea group</taxon>
        <taxon>Halobacteria</taxon>
        <taxon>Halorutilales</taxon>
        <taxon>Halorutilaceae</taxon>
        <taxon>Halorutilus</taxon>
    </lineage>
</organism>
<keyword evidence="3" id="KW-1185">Reference proteome</keyword>
<dbReference type="PANTHER" id="PTHR45947">
    <property type="entry name" value="SULFOQUINOVOSYL TRANSFERASE SQD2"/>
    <property type="match status" value="1"/>
</dbReference>
<dbReference type="InterPro" id="IPR050194">
    <property type="entry name" value="Glycosyltransferase_grp1"/>
</dbReference>
<evidence type="ECO:0000313" key="3">
    <source>
        <dbReference type="Proteomes" id="UP001149411"/>
    </source>
</evidence>
<dbReference type="PANTHER" id="PTHR45947:SF3">
    <property type="entry name" value="SULFOQUINOVOSYL TRANSFERASE SQD2"/>
    <property type="match status" value="1"/>
</dbReference>
<name>A0A9Q4C6Z3_9EURY</name>
<dbReference type="EMBL" id="RKLV01000008">
    <property type="protein sequence ID" value="MCX2819421.1"/>
    <property type="molecule type" value="Genomic_DNA"/>
</dbReference>
<evidence type="ECO:0000313" key="2">
    <source>
        <dbReference type="EMBL" id="MCX2819421.1"/>
    </source>
</evidence>
<dbReference type="InterPro" id="IPR001296">
    <property type="entry name" value="Glyco_trans_1"/>
</dbReference>
<dbReference type="Gene3D" id="3.40.50.2000">
    <property type="entry name" value="Glycogen Phosphorylase B"/>
    <property type="match status" value="2"/>
</dbReference>
<sequence>MRIAFVVPGELGKPTGGYVYDRHLLKALREAHEVEVIKSPPRPSGVVALARTACRIRRGGFDAVVQDGLCTEQLTPFNRAVGGSAVVFGIVHLLAKDDPREGVVSEAVDRSYLRTVDSCVYTSLSTRRSCPSDTDSVVAYPSSRFSPDTTEEEVRRKAGRDGLRIAFVGDVSPVKRLDRLVRVVSRIHACRLTVAGRTADGGYAERVKSLCSSLGVGDRVEFVGAVDKDSVGSLLRGSDVVAVPSEYESFGTAYLEGMSFGLPAVAAGSGGAGELVEDGRNGFLVDDEADLYEAITALAEDPEALGSMGVEALRTADDWVTWEETTSKVVEHIERKVGETV</sequence>
<gene>
    <name evidence="2" type="ORF">EGH25_08665</name>
</gene>
<dbReference type="CDD" id="cd03801">
    <property type="entry name" value="GT4_PimA-like"/>
    <property type="match status" value="1"/>
</dbReference>
<proteinExistence type="predicted"/>
<dbReference type="AlphaFoldDB" id="A0A9Q4C6Z3"/>
<reference evidence="2" key="1">
    <citation type="submission" date="2022-09" db="EMBL/GenBank/DDBJ databases">
        <title>Haloadaptaus new haloarchaeum isolated from saline soil.</title>
        <authorList>
            <person name="Duran-Viseras A."/>
            <person name="Sanchez-Porro C."/>
            <person name="Ventosa A."/>
        </authorList>
    </citation>
    <scope>NUCLEOTIDE SEQUENCE</scope>
    <source>
        <strain evidence="2">F3-133</strain>
    </source>
</reference>
<feature type="domain" description="Glycosyl transferase family 1" evidence="1">
    <location>
        <begin position="161"/>
        <end position="308"/>
    </location>
</feature>
<dbReference type="SUPFAM" id="SSF53756">
    <property type="entry name" value="UDP-Glycosyltransferase/glycogen phosphorylase"/>
    <property type="match status" value="1"/>
</dbReference>
<protein>
    <submittedName>
        <fullName evidence="2">Glycosyltransferase family 4 protein</fullName>
    </submittedName>
</protein>
<dbReference type="RefSeq" id="WP_266087661.1">
    <property type="nucleotide sequence ID" value="NZ_RKLV01000008.1"/>
</dbReference>
<evidence type="ECO:0000259" key="1">
    <source>
        <dbReference type="Pfam" id="PF00534"/>
    </source>
</evidence>
<accession>A0A9Q4C6Z3</accession>
<dbReference type="GO" id="GO:0016757">
    <property type="term" value="F:glycosyltransferase activity"/>
    <property type="evidence" value="ECO:0007669"/>
    <property type="project" value="InterPro"/>
</dbReference>
<dbReference type="Pfam" id="PF00534">
    <property type="entry name" value="Glycos_transf_1"/>
    <property type="match status" value="1"/>
</dbReference>
<dbReference type="Proteomes" id="UP001149411">
    <property type="component" value="Unassembled WGS sequence"/>
</dbReference>